<comment type="caution">
    <text evidence="1">The sequence shown here is derived from an EMBL/GenBank/DDBJ whole genome shotgun (WGS) entry which is preliminary data.</text>
</comment>
<reference evidence="1" key="1">
    <citation type="submission" date="2019-07" db="EMBL/GenBank/DDBJ databases">
        <authorList>
            <person name="Dittberner H."/>
        </authorList>
    </citation>
    <scope>NUCLEOTIDE SEQUENCE [LARGE SCALE GENOMIC DNA]</scope>
</reference>
<dbReference type="EMBL" id="CABITT030000003">
    <property type="protein sequence ID" value="VVA99771.1"/>
    <property type="molecule type" value="Genomic_DNA"/>
</dbReference>
<evidence type="ECO:0000313" key="2">
    <source>
        <dbReference type="Proteomes" id="UP000489600"/>
    </source>
</evidence>
<dbReference type="Proteomes" id="UP000489600">
    <property type="component" value="Unassembled WGS sequence"/>
</dbReference>
<dbReference type="AlphaFoldDB" id="A0A565BEN8"/>
<keyword evidence="2" id="KW-1185">Reference proteome</keyword>
<evidence type="ECO:0000313" key="1">
    <source>
        <dbReference type="EMBL" id="VVA99771.1"/>
    </source>
</evidence>
<protein>
    <submittedName>
        <fullName evidence="1">Uncharacterized protein</fullName>
    </submittedName>
</protein>
<sequence length="261" mass="29982">MMHTDFSGLGSIFQNMLTWLDHNPHPARGMLISDDPAAFLYVHSLDEGRSNSVIPAYPPEDGTSSGVWRWKTILEEAPLLKTPSQMLDHKCAGEPRYICTLCNFKIDDYEDFAEDLFGDAHDDQHMYRFTHFPPNEIDIFVQFRKDKVRMIEMLELEEQESLSSEHPDKDDAQSENKTHLLLCYWASDNNSEPISHKTPPGSSIVQTLATHQYQTKFLKLPILESADSFAPEPTRHSSTLLLSYRPCFFLSEAVLFFFPFT</sequence>
<name>A0A565BEN8_9BRAS</name>
<organism evidence="1 2">
    <name type="scientific">Arabis nemorensis</name>
    <dbReference type="NCBI Taxonomy" id="586526"/>
    <lineage>
        <taxon>Eukaryota</taxon>
        <taxon>Viridiplantae</taxon>
        <taxon>Streptophyta</taxon>
        <taxon>Embryophyta</taxon>
        <taxon>Tracheophyta</taxon>
        <taxon>Spermatophyta</taxon>
        <taxon>Magnoliopsida</taxon>
        <taxon>eudicotyledons</taxon>
        <taxon>Gunneridae</taxon>
        <taxon>Pentapetalae</taxon>
        <taxon>rosids</taxon>
        <taxon>malvids</taxon>
        <taxon>Brassicales</taxon>
        <taxon>Brassicaceae</taxon>
        <taxon>Arabideae</taxon>
        <taxon>Arabis</taxon>
    </lineage>
</organism>
<accession>A0A565BEN8</accession>
<gene>
    <name evidence="1" type="ORF">ANE_LOCUS10216</name>
</gene>
<proteinExistence type="predicted"/>